<dbReference type="RefSeq" id="WP_237381044.1">
    <property type="nucleotide sequence ID" value="NZ_CP071793.1"/>
</dbReference>
<dbReference type="EMBL" id="CP071793">
    <property type="protein sequence ID" value="QTD50904.1"/>
    <property type="molecule type" value="Genomic_DNA"/>
</dbReference>
<dbReference type="KEGG" id="scor:J3U87_00415"/>
<sequence length="107" mass="12111">MPRDIAPGKSFAKEKGAGKKWKNEKYLLLLPPMVALKTGDIANIWKHHPDVPLELKEAIRTKRKNILNILGRYMDGRLEMRKKGLARVNPCLLTRLGSTNRLIGSPI</sequence>
<accession>A0A8A4TNX0</accession>
<keyword evidence="2" id="KW-1185">Reference proteome</keyword>
<name>A0A8A4TNX0_SULCO</name>
<evidence type="ECO:0000313" key="2">
    <source>
        <dbReference type="Proteomes" id="UP000663929"/>
    </source>
</evidence>
<protein>
    <submittedName>
        <fullName evidence="1">Uncharacterized protein</fullName>
    </submittedName>
</protein>
<proteinExistence type="predicted"/>
<evidence type="ECO:0000313" key="1">
    <source>
        <dbReference type="EMBL" id="QTD50904.1"/>
    </source>
</evidence>
<dbReference type="Proteomes" id="UP000663929">
    <property type="component" value="Chromosome"/>
</dbReference>
<reference evidence="1" key="1">
    <citation type="submission" date="2021-03" db="EMBL/GenBank/DDBJ databases">
        <title>Acanthopleuribacteraceae sp. M133.</title>
        <authorList>
            <person name="Wang G."/>
        </authorList>
    </citation>
    <scope>NUCLEOTIDE SEQUENCE</scope>
    <source>
        <strain evidence="1">M133</strain>
    </source>
</reference>
<gene>
    <name evidence="1" type="ORF">J3U87_00415</name>
</gene>
<organism evidence="1 2">
    <name type="scientific">Sulfidibacter corallicola</name>
    <dbReference type="NCBI Taxonomy" id="2818388"/>
    <lineage>
        <taxon>Bacteria</taxon>
        <taxon>Pseudomonadati</taxon>
        <taxon>Acidobacteriota</taxon>
        <taxon>Holophagae</taxon>
        <taxon>Acanthopleuribacterales</taxon>
        <taxon>Acanthopleuribacteraceae</taxon>
        <taxon>Sulfidibacter</taxon>
    </lineage>
</organism>
<dbReference type="AlphaFoldDB" id="A0A8A4TNX0"/>